<feature type="transmembrane region" description="Helical" evidence="7">
    <location>
        <begin position="90"/>
        <end position="110"/>
    </location>
</feature>
<reference evidence="10" key="1">
    <citation type="submission" date="2016-10" db="EMBL/GenBank/DDBJ databases">
        <authorList>
            <person name="Varghese N."/>
            <person name="Submissions S."/>
        </authorList>
    </citation>
    <scope>NUCLEOTIDE SEQUENCE [LARGE SCALE GENOMIC DNA]</scope>
    <source>
        <strain evidence="10">CGMCC 1.10824</strain>
    </source>
</reference>
<protein>
    <submittedName>
        <fullName evidence="9">Outer membrane transport energization protein ExbB</fullName>
    </submittedName>
</protein>
<dbReference type="STRING" id="1159017.SAMN02927930_01410"/>
<keyword evidence="6" id="KW-0653">Protein transport</keyword>
<evidence type="ECO:0000256" key="5">
    <source>
        <dbReference type="ARBA" id="ARBA00023136"/>
    </source>
</evidence>
<dbReference type="InterPro" id="IPR050790">
    <property type="entry name" value="ExbB/TolQ_transport"/>
</dbReference>
<keyword evidence="3 7" id="KW-0812">Transmembrane</keyword>
<dbReference type="GO" id="GO:0017038">
    <property type="term" value="P:protein import"/>
    <property type="evidence" value="ECO:0007669"/>
    <property type="project" value="TreeGrafter"/>
</dbReference>
<evidence type="ECO:0000256" key="4">
    <source>
        <dbReference type="ARBA" id="ARBA00022989"/>
    </source>
</evidence>
<evidence type="ECO:0000313" key="9">
    <source>
        <dbReference type="EMBL" id="SDB36961.1"/>
    </source>
</evidence>
<dbReference type="GO" id="GO:0005886">
    <property type="term" value="C:plasma membrane"/>
    <property type="evidence" value="ECO:0007669"/>
    <property type="project" value="UniProtKB-SubCell"/>
</dbReference>
<keyword evidence="10" id="KW-1185">Reference proteome</keyword>
<dbReference type="Proteomes" id="UP000199626">
    <property type="component" value="Unassembled WGS sequence"/>
</dbReference>
<organism evidence="9 10">
    <name type="scientific">Pseudidiomarina indica</name>
    <dbReference type="NCBI Taxonomy" id="1159017"/>
    <lineage>
        <taxon>Bacteria</taxon>
        <taxon>Pseudomonadati</taxon>
        <taxon>Pseudomonadota</taxon>
        <taxon>Gammaproteobacteria</taxon>
        <taxon>Alteromonadales</taxon>
        <taxon>Idiomarinaceae</taxon>
        <taxon>Pseudidiomarina</taxon>
    </lineage>
</organism>
<comment type="subcellular location">
    <subcellularLocation>
        <location evidence="1">Cell membrane</location>
        <topology evidence="1">Multi-pass membrane protein</topology>
    </subcellularLocation>
    <subcellularLocation>
        <location evidence="6">Membrane</location>
        <topology evidence="6">Multi-pass membrane protein</topology>
    </subcellularLocation>
</comment>
<evidence type="ECO:0000259" key="8">
    <source>
        <dbReference type="Pfam" id="PF01618"/>
    </source>
</evidence>
<evidence type="ECO:0000256" key="1">
    <source>
        <dbReference type="ARBA" id="ARBA00004651"/>
    </source>
</evidence>
<dbReference type="PANTHER" id="PTHR30625">
    <property type="entry name" value="PROTEIN TOLQ"/>
    <property type="match status" value="1"/>
</dbReference>
<gene>
    <name evidence="9" type="ORF">SAMN02927930_01410</name>
</gene>
<proteinExistence type="inferred from homology"/>
<name>A0A1G6CVS1_9GAMM</name>
<keyword evidence="2" id="KW-1003">Cell membrane</keyword>
<comment type="similarity">
    <text evidence="6">Belongs to the exbB/tolQ family.</text>
</comment>
<dbReference type="Pfam" id="PF01618">
    <property type="entry name" value="MotA_ExbB"/>
    <property type="match status" value="1"/>
</dbReference>
<keyword evidence="5 7" id="KW-0472">Membrane</keyword>
<evidence type="ECO:0000256" key="6">
    <source>
        <dbReference type="RuleBase" id="RU004057"/>
    </source>
</evidence>
<evidence type="ECO:0000313" key="10">
    <source>
        <dbReference type="Proteomes" id="UP000199626"/>
    </source>
</evidence>
<accession>A0A1G6CVS1</accession>
<evidence type="ECO:0000256" key="2">
    <source>
        <dbReference type="ARBA" id="ARBA00022475"/>
    </source>
</evidence>
<feature type="domain" description="MotA/TolQ/ExbB proton channel" evidence="8">
    <location>
        <begin position="48"/>
        <end position="163"/>
    </location>
</feature>
<dbReference type="InterPro" id="IPR002898">
    <property type="entry name" value="MotA_ExbB_proton_chnl"/>
</dbReference>
<dbReference type="OrthoDB" id="4045at2"/>
<dbReference type="PANTHER" id="PTHR30625:SF18">
    <property type="entry name" value="TONB2 ENERGY TRANSDUCTION SYSTEM INNER MEMBRANE COMPONENT EXBB"/>
    <property type="match status" value="1"/>
</dbReference>
<dbReference type="EMBL" id="FMXN01000007">
    <property type="protein sequence ID" value="SDB36961.1"/>
    <property type="molecule type" value="Genomic_DNA"/>
</dbReference>
<feature type="transmembrane region" description="Helical" evidence="7">
    <location>
        <begin position="134"/>
        <end position="155"/>
    </location>
</feature>
<evidence type="ECO:0000256" key="7">
    <source>
        <dbReference type="SAM" id="Phobius"/>
    </source>
</evidence>
<keyword evidence="6" id="KW-0813">Transport</keyword>
<keyword evidence="4 7" id="KW-1133">Transmembrane helix</keyword>
<sequence length="181" mass="19691">MLLLEFSHAIQDFIETGGQVLLVIGVLIFVMWLLILERIFYYLRGHRQAVTAAVQQWQSRTERNSWEAEQIRSALISRVSMALGGNLPTLQALVALCPLLGLMGTVTGMIEVFDVMAVAGSGNVRSMAAGVSKATIPTMAGMVGALSGVFATTWLKRVTKRERVTLAQQLALDDSQLQLSA</sequence>
<evidence type="ECO:0000256" key="3">
    <source>
        <dbReference type="ARBA" id="ARBA00022692"/>
    </source>
</evidence>
<dbReference type="AlphaFoldDB" id="A0A1G6CVS1"/>
<feature type="transmembrane region" description="Helical" evidence="7">
    <location>
        <begin position="20"/>
        <end position="41"/>
    </location>
</feature>